<keyword evidence="3" id="KW-0964">Secreted</keyword>
<proteinExistence type="inferred from homology"/>
<sequence length="168" mass="18204">MLHLHTVSMPDISIPACFLCLLALSSACYIQNCPRGGKRSYPDTEVRQCIPCGPGNRGNCFGPNICCGEDLGCYIGTPETLRCVEENYLPSPCEAGGKPCSTGGRCAAPGVCCNDDSCTMDSSCLDEDSERQRGSPDHNMTQMDGSASDLLLRLMHMANRQQQQTKHY</sequence>
<comment type="subcellular location">
    <subcellularLocation>
        <location evidence="1">Secreted</location>
    </subcellularLocation>
</comment>
<evidence type="ECO:0000256" key="6">
    <source>
        <dbReference type="ARBA" id="ARBA00023157"/>
    </source>
</evidence>
<evidence type="ECO:0000256" key="5">
    <source>
        <dbReference type="ARBA" id="ARBA00022815"/>
    </source>
</evidence>
<feature type="disulfide bond" evidence="7">
    <location>
        <begin position="100"/>
        <end position="112"/>
    </location>
</feature>
<evidence type="ECO:0000313" key="10">
    <source>
        <dbReference type="Proteomes" id="UP001181693"/>
    </source>
</evidence>
<dbReference type="GO" id="GO:0005185">
    <property type="term" value="F:neurohypophyseal hormone activity"/>
    <property type="evidence" value="ECO:0007669"/>
    <property type="project" value="InterPro"/>
</dbReference>
<keyword evidence="8" id="KW-0732">Signal</keyword>
<feature type="disulfide bond" evidence="7">
    <location>
        <begin position="106"/>
        <end position="124"/>
    </location>
</feature>
<organism evidence="9 10">
    <name type="scientific">Pyxicephalus adspersus</name>
    <name type="common">African bullfrog</name>
    <dbReference type="NCBI Taxonomy" id="30357"/>
    <lineage>
        <taxon>Eukaryota</taxon>
        <taxon>Metazoa</taxon>
        <taxon>Chordata</taxon>
        <taxon>Craniata</taxon>
        <taxon>Vertebrata</taxon>
        <taxon>Euteleostomi</taxon>
        <taxon>Amphibia</taxon>
        <taxon>Batrachia</taxon>
        <taxon>Anura</taxon>
        <taxon>Neobatrachia</taxon>
        <taxon>Ranoidea</taxon>
        <taxon>Pyxicephalidae</taxon>
        <taxon>Pyxicephalinae</taxon>
        <taxon>Pyxicephalus</taxon>
    </lineage>
</organism>
<comment type="caution">
    <text evidence="9">The sequence shown here is derived from an EMBL/GenBank/DDBJ whole genome shotgun (WGS) entry which is preliminary data.</text>
</comment>
<dbReference type="PROSITE" id="PS00264">
    <property type="entry name" value="NEUROHYPOPHYS_HORM"/>
    <property type="match status" value="1"/>
</dbReference>
<keyword evidence="5" id="KW-0027">Amidation</keyword>
<feature type="signal peptide" evidence="8">
    <location>
        <begin position="1"/>
        <end position="27"/>
    </location>
</feature>
<dbReference type="InterPro" id="IPR000981">
    <property type="entry name" value="Neurhyp_horm"/>
</dbReference>
<evidence type="ECO:0000256" key="8">
    <source>
        <dbReference type="SAM" id="SignalP"/>
    </source>
</evidence>
<dbReference type="InterPro" id="IPR022423">
    <property type="entry name" value="Neurohypophysial_hormone_CS"/>
</dbReference>
<dbReference type="FunFam" id="2.60.9.10:FF:000001">
    <property type="entry name" value="oxytocin-neurophysin 1"/>
    <property type="match status" value="1"/>
</dbReference>
<dbReference type="PANTHER" id="PTHR11681">
    <property type="entry name" value="NEUROPHYSIN"/>
    <property type="match status" value="1"/>
</dbReference>
<feature type="disulfide bond" evidence="7">
    <location>
        <begin position="28"/>
        <end position="33"/>
    </location>
</feature>
<feature type="disulfide bond" evidence="7">
    <location>
        <begin position="113"/>
        <end position="118"/>
    </location>
</feature>
<feature type="disulfide bond" evidence="7">
    <location>
        <begin position="52"/>
        <end position="66"/>
    </location>
</feature>
<keyword evidence="6 7" id="KW-1015">Disulfide bond</keyword>
<evidence type="ECO:0008006" key="11">
    <source>
        <dbReference type="Google" id="ProtNLM"/>
    </source>
</evidence>
<dbReference type="PRINTS" id="PR00831">
    <property type="entry name" value="NEUROPHYSIN"/>
</dbReference>
<keyword evidence="10" id="KW-1185">Reference proteome</keyword>
<feature type="disulfide bond" evidence="7">
    <location>
        <begin position="60"/>
        <end position="83"/>
    </location>
</feature>
<dbReference type="PIRSF" id="PIRSF001815">
    <property type="entry name" value="Nonapeptide_hormone_precursor"/>
    <property type="match status" value="1"/>
</dbReference>
<dbReference type="EMBL" id="DYDO01000003">
    <property type="protein sequence ID" value="DBA29474.1"/>
    <property type="molecule type" value="Genomic_DNA"/>
</dbReference>
<evidence type="ECO:0000256" key="7">
    <source>
        <dbReference type="PIRSR" id="PIRSR001815-50"/>
    </source>
</evidence>
<feature type="disulfide bond" evidence="7">
    <location>
        <begin position="67"/>
        <end position="73"/>
    </location>
</feature>
<dbReference type="Proteomes" id="UP001181693">
    <property type="component" value="Unassembled WGS sequence"/>
</dbReference>
<dbReference type="SUPFAM" id="SSF49606">
    <property type="entry name" value="Neurophysin II"/>
    <property type="match status" value="1"/>
</dbReference>
<dbReference type="Pfam" id="PF00184">
    <property type="entry name" value="Hormone_5"/>
    <property type="match status" value="1"/>
</dbReference>
<dbReference type="GO" id="GO:0005615">
    <property type="term" value="C:extracellular space"/>
    <property type="evidence" value="ECO:0007669"/>
    <property type="project" value="TreeGrafter"/>
</dbReference>
<dbReference type="AlphaFoldDB" id="A0AAV3ADU2"/>
<gene>
    <name evidence="9" type="ORF">GDO54_009698</name>
</gene>
<dbReference type="PANTHER" id="PTHR11681:SF15">
    <property type="entry name" value="VASOTOCIN-NEUROPHYSIN VT"/>
    <property type="match status" value="1"/>
</dbReference>
<protein>
    <recommendedName>
        <fullName evidence="11">Vasotocin</fullName>
    </recommendedName>
</protein>
<evidence type="ECO:0000256" key="2">
    <source>
        <dbReference type="ARBA" id="ARBA00007369"/>
    </source>
</evidence>
<feature type="chain" id="PRO_5043887018" description="Vasotocin" evidence="8">
    <location>
        <begin position="28"/>
        <end position="168"/>
    </location>
</feature>
<dbReference type="SMART" id="SM00003">
    <property type="entry name" value="NH"/>
    <property type="match status" value="1"/>
</dbReference>
<feature type="disulfide bond" evidence="7">
    <location>
        <begin position="49"/>
        <end position="93"/>
    </location>
</feature>
<evidence type="ECO:0000256" key="3">
    <source>
        <dbReference type="ARBA" id="ARBA00022525"/>
    </source>
</evidence>
<dbReference type="GO" id="GO:0030141">
    <property type="term" value="C:secretory granule"/>
    <property type="evidence" value="ECO:0007669"/>
    <property type="project" value="TreeGrafter"/>
</dbReference>
<keyword evidence="4" id="KW-0165">Cleavage on pair of basic residues</keyword>
<evidence type="ECO:0000256" key="4">
    <source>
        <dbReference type="ARBA" id="ARBA00022685"/>
    </source>
</evidence>
<accession>A0AAV3ADU2</accession>
<name>A0AAV3ADU2_PYXAD</name>
<evidence type="ECO:0000256" key="1">
    <source>
        <dbReference type="ARBA" id="ARBA00004613"/>
    </source>
</evidence>
<dbReference type="InterPro" id="IPR036387">
    <property type="entry name" value="Neurhyp_horm_dom_sf"/>
</dbReference>
<dbReference type="Gene3D" id="2.60.9.10">
    <property type="entry name" value="Neurohypophysial hormone domain"/>
    <property type="match status" value="1"/>
</dbReference>
<evidence type="ECO:0000313" key="9">
    <source>
        <dbReference type="EMBL" id="DBA29474.1"/>
    </source>
</evidence>
<comment type="similarity">
    <text evidence="2">Belongs to the vasopressin/oxytocin family.</text>
</comment>
<reference evidence="9" key="1">
    <citation type="thesis" date="2020" institute="ProQuest LLC" country="789 East Eisenhower Parkway, Ann Arbor, MI, USA">
        <title>Comparative Genomics and Chromosome Evolution.</title>
        <authorList>
            <person name="Mudd A.B."/>
        </authorList>
    </citation>
    <scope>NUCLEOTIDE SEQUENCE</scope>
    <source>
        <strain evidence="9">1538</strain>
        <tissue evidence="9">Blood</tissue>
    </source>
</reference>
<dbReference type="Pfam" id="PF00220">
    <property type="entry name" value="Hormone_4"/>
    <property type="match status" value="1"/>
</dbReference>